<accession>F4C457</accession>
<name>F4C457_SPHS2</name>
<sequence>MKDLLDIFLSTYRERIKHPVIGPFLLSMVVFNWKAIVILVFSSNSIEDRIVFIENYYLYFWTALLFSVIVTVIYVLGVPYLTLGLDYLLTRGRENARKRRLKQKENDLDDQQEIETKKIRLEKTKAELLNAENVNATVQSLQLQVKERDEKLAQQIDRFNEEVLRNREEIALLTERYRTELESAKTRSLEEVELKNRVIEDINVSRIELRKQMTEQGDAFQRDKVELENTIRGLEQSFQASEMEVGRLKTALSDLNVQCNILREENSVLESQISSLKQKQQEILDAHRRTSDLVLRYEAQYGILE</sequence>
<reference evidence="3" key="1">
    <citation type="submission" date="2011-03" db="EMBL/GenBank/DDBJ databases">
        <title>Complete sequence of Sphingobacterium sp. 21.</title>
        <authorList>
            <consortium name="US DOE Joint Genome Institute"/>
            <person name="Lucas S."/>
            <person name="Copeland A."/>
            <person name="Lapidus A."/>
            <person name="Cheng J.-F."/>
            <person name="Goodwin L."/>
            <person name="Pitluck S."/>
            <person name="Davenport K."/>
            <person name="Detter J.C."/>
            <person name="Han C."/>
            <person name="Tapia R."/>
            <person name="Land M."/>
            <person name="Hauser L."/>
            <person name="Kyrpides N."/>
            <person name="Ivanova N."/>
            <person name="Ovchinnikova G."/>
            <person name="Pagani I."/>
            <person name="Siebers A.K."/>
            <person name="Allgaier M."/>
            <person name="Thelen M.P."/>
            <person name="Hugenholtz P."/>
            <person name="Woyke T."/>
        </authorList>
    </citation>
    <scope>NUCLEOTIDE SEQUENCE</scope>
    <source>
        <strain evidence="3">21</strain>
    </source>
</reference>
<dbReference type="eggNOG" id="COG1196">
    <property type="taxonomic scope" value="Bacteria"/>
</dbReference>
<protein>
    <submittedName>
        <fullName evidence="3">Uncharacterized protein</fullName>
    </submittedName>
</protein>
<dbReference type="STRING" id="743722.Sph21_3509"/>
<dbReference type="AlphaFoldDB" id="F4C457"/>
<dbReference type="HOGENOM" id="CLU_911854_0_0_10"/>
<dbReference type="EMBL" id="CP002584">
    <property type="protein sequence ID" value="ADZ80047.1"/>
    <property type="molecule type" value="Genomic_DNA"/>
</dbReference>
<dbReference type="OrthoDB" id="676548at2"/>
<keyword evidence="1" id="KW-0175">Coiled coil</keyword>
<evidence type="ECO:0000256" key="1">
    <source>
        <dbReference type="SAM" id="Coils"/>
    </source>
</evidence>
<evidence type="ECO:0000256" key="2">
    <source>
        <dbReference type="SAM" id="Phobius"/>
    </source>
</evidence>
<proteinExistence type="predicted"/>
<dbReference type="KEGG" id="shg:Sph21_3509"/>
<keyword evidence="2" id="KW-1133">Transmembrane helix</keyword>
<gene>
    <name evidence="3" type="ordered locus">Sph21_3509</name>
</gene>
<feature type="transmembrane region" description="Helical" evidence="2">
    <location>
        <begin position="20"/>
        <end position="41"/>
    </location>
</feature>
<feature type="coiled-coil region" evidence="1">
    <location>
        <begin position="210"/>
        <end position="279"/>
    </location>
</feature>
<evidence type="ECO:0000313" key="3">
    <source>
        <dbReference type="EMBL" id="ADZ80047.1"/>
    </source>
</evidence>
<feature type="coiled-coil region" evidence="1">
    <location>
        <begin position="111"/>
        <end position="176"/>
    </location>
</feature>
<organism evidence="3">
    <name type="scientific">Sphingobacterium sp. (strain 21)</name>
    <dbReference type="NCBI Taxonomy" id="743722"/>
    <lineage>
        <taxon>Bacteria</taxon>
        <taxon>Pseudomonadati</taxon>
        <taxon>Bacteroidota</taxon>
        <taxon>Sphingobacteriia</taxon>
        <taxon>Sphingobacteriales</taxon>
        <taxon>Sphingobacteriaceae</taxon>
        <taxon>Sphingobacterium</taxon>
    </lineage>
</organism>
<keyword evidence="2" id="KW-0472">Membrane</keyword>
<keyword evidence="2" id="KW-0812">Transmembrane</keyword>
<dbReference type="PATRIC" id="fig|743722.3.peg.3747"/>
<feature type="transmembrane region" description="Helical" evidence="2">
    <location>
        <begin position="56"/>
        <end position="89"/>
    </location>
</feature>